<feature type="region of interest" description="Disordered" evidence="1">
    <location>
        <begin position="1"/>
        <end position="48"/>
    </location>
</feature>
<organism evidence="2 3">
    <name type="scientific">Chelonoidis abingdonii</name>
    <name type="common">Abingdon island giant tortoise</name>
    <name type="synonym">Testudo abingdonii</name>
    <dbReference type="NCBI Taxonomy" id="106734"/>
    <lineage>
        <taxon>Eukaryota</taxon>
        <taxon>Metazoa</taxon>
        <taxon>Chordata</taxon>
        <taxon>Craniata</taxon>
        <taxon>Vertebrata</taxon>
        <taxon>Euteleostomi</taxon>
        <taxon>Archelosauria</taxon>
        <taxon>Testudinata</taxon>
        <taxon>Testudines</taxon>
        <taxon>Cryptodira</taxon>
        <taxon>Durocryptodira</taxon>
        <taxon>Testudinoidea</taxon>
        <taxon>Testudinidae</taxon>
        <taxon>Chelonoidis</taxon>
    </lineage>
</organism>
<name>A0A8C0H337_CHEAB</name>
<accession>A0A8C0H337</accession>
<evidence type="ECO:0000256" key="1">
    <source>
        <dbReference type="SAM" id="MobiDB-lite"/>
    </source>
</evidence>
<sequence>MSPRQQGKATHSSAGVKAYNLIPSRRRRSSSSPAPPRQGGLCQPWCPGCKGRKPTLCNTKSRTPSGKSSSSLHAFCLVFVCSEVT</sequence>
<dbReference type="Proteomes" id="UP000694404">
    <property type="component" value="Unplaced"/>
</dbReference>
<reference evidence="2" key="2">
    <citation type="submission" date="2025-09" db="UniProtKB">
        <authorList>
            <consortium name="Ensembl"/>
        </authorList>
    </citation>
    <scope>IDENTIFICATION</scope>
</reference>
<proteinExistence type="predicted"/>
<dbReference type="GeneTree" id="ENSGT00910000148328"/>
<evidence type="ECO:0000313" key="2">
    <source>
        <dbReference type="Ensembl" id="ENSCABP00000016442.1"/>
    </source>
</evidence>
<dbReference type="AlphaFoldDB" id="A0A8C0H337"/>
<keyword evidence="3" id="KW-1185">Reference proteome</keyword>
<feature type="compositionally biased region" description="Polar residues" evidence="1">
    <location>
        <begin position="1"/>
        <end position="13"/>
    </location>
</feature>
<evidence type="ECO:0000313" key="3">
    <source>
        <dbReference type="Proteomes" id="UP000694404"/>
    </source>
</evidence>
<dbReference type="Ensembl" id="ENSCABT00000018014.1">
    <property type="protein sequence ID" value="ENSCABP00000016442.1"/>
    <property type="gene ID" value="ENSCABG00000012220.1"/>
</dbReference>
<reference evidence="2" key="1">
    <citation type="submission" date="2025-08" db="UniProtKB">
        <authorList>
            <consortium name="Ensembl"/>
        </authorList>
    </citation>
    <scope>IDENTIFICATION</scope>
</reference>
<protein>
    <submittedName>
        <fullName evidence="2">Uncharacterized protein</fullName>
    </submittedName>
</protein>